<dbReference type="Pfam" id="PF12448">
    <property type="entry name" value="Milton"/>
    <property type="match status" value="1"/>
</dbReference>
<accession>A0AAE4Z5S6</accession>
<proteinExistence type="predicted"/>
<feature type="compositionally biased region" description="Basic and acidic residues" evidence="1">
    <location>
        <begin position="71"/>
        <end position="85"/>
    </location>
</feature>
<dbReference type="EMBL" id="JAACAK010000002">
    <property type="protein sequence ID" value="NIR73543.1"/>
    <property type="molecule type" value="Genomic_DNA"/>
</dbReference>
<evidence type="ECO:0000259" key="2">
    <source>
        <dbReference type="Pfam" id="PF12448"/>
    </source>
</evidence>
<dbReference type="AlphaFoldDB" id="A0AAE4Z5S6"/>
<name>A0AAE4Z5S6_9BACT</name>
<evidence type="ECO:0000256" key="1">
    <source>
        <dbReference type="SAM" id="MobiDB-lite"/>
    </source>
</evidence>
<feature type="region of interest" description="Disordered" evidence="1">
    <location>
        <begin position="1"/>
        <end position="28"/>
    </location>
</feature>
<protein>
    <recommendedName>
        <fullName evidence="2">Trafficking kinesin-binding protein C-terminal domain-containing protein</fullName>
    </recommendedName>
</protein>
<gene>
    <name evidence="3" type="ORF">GWO12_00280</name>
</gene>
<sequence length="112" mass="12705">MGRGRRRHHDAIVRGNGRRSDRGAPGVPAARELRDAVRRLRNRRRGRHSVRAFDRRFDVRSARTGGVSRARGADRGRLRRQDRGALGRRAGTGSDSVISMRAHHRLRTELIA</sequence>
<reference evidence="3 4" key="1">
    <citation type="submission" date="2020-01" db="EMBL/GenBank/DDBJ databases">
        <title>Genomes assembled from Gulf of Kutch pelagic sediment metagenomes.</title>
        <authorList>
            <person name="Chandrashekar M."/>
            <person name="Mahajan M.S."/>
            <person name="Dave K.J."/>
            <person name="Vatsa P."/>
            <person name="Nathani N.M."/>
        </authorList>
    </citation>
    <scope>NUCLEOTIDE SEQUENCE [LARGE SCALE GENOMIC DNA]</scope>
    <source>
        <strain evidence="3">KS3-K002</strain>
    </source>
</reference>
<feature type="region of interest" description="Disordered" evidence="1">
    <location>
        <begin position="63"/>
        <end position="97"/>
    </location>
</feature>
<comment type="caution">
    <text evidence="3">The sequence shown here is derived from an EMBL/GenBank/DDBJ whole genome shotgun (WGS) entry which is preliminary data.</text>
</comment>
<feature type="domain" description="Trafficking kinesin-binding protein C-terminal" evidence="2">
    <location>
        <begin position="17"/>
        <end position="105"/>
    </location>
</feature>
<dbReference type="InterPro" id="IPR022154">
    <property type="entry name" value="TRAK1/2_C"/>
</dbReference>
<dbReference type="Proteomes" id="UP000702544">
    <property type="component" value="Unassembled WGS sequence"/>
</dbReference>
<evidence type="ECO:0000313" key="3">
    <source>
        <dbReference type="EMBL" id="NIR73543.1"/>
    </source>
</evidence>
<evidence type="ECO:0000313" key="4">
    <source>
        <dbReference type="Proteomes" id="UP000702544"/>
    </source>
</evidence>
<organism evidence="3 4">
    <name type="scientific">Candidatus Kutchimonas denitrificans</name>
    <dbReference type="NCBI Taxonomy" id="3056748"/>
    <lineage>
        <taxon>Bacteria</taxon>
        <taxon>Pseudomonadati</taxon>
        <taxon>Gemmatimonadota</taxon>
        <taxon>Gemmatimonadia</taxon>
        <taxon>Candidatus Palauibacterales</taxon>
        <taxon>Candidatus Palauibacteraceae</taxon>
        <taxon>Candidatus Kutchimonas</taxon>
    </lineage>
</organism>